<keyword evidence="4" id="KW-1185">Reference proteome</keyword>
<evidence type="ECO:0008006" key="5">
    <source>
        <dbReference type="Google" id="ProtNLM"/>
    </source>
</evidence>
<feature type="signal peptide" evidence="2">
    <location>
        <begin position="1"/>
        <end position="30"/>
    </location>
</feature>
<dbReference type="PROSITE" id="PS51257">
    <property type="entry name" value="PROKAR_LIPOPROTEIN"/>
    <property type="match status" value="1"/>
</dbReference>
<proteinExistence type="predicted"/>
<evidence type="ECO:0000313" key="4">
    <source>
        <dbReference type="Proteomes" id="UP000305067"/>
    </source>
</evidence>
<evidence type="ECO:0000256" key="1">
    <source>
        <dbReference type="SAM" id="MobiDB-lite"/>
    </source>
</evidence>
<sequence length="99" mass="10093">MGKHCGNCCPSSLLCCAFFASCGLISFASSGGGEGPTIREARCCGCCCGKSYQDNFDEKAFDLEAAKVLSGAPSQSTLIGRQPGTSSGMTVFSRTGDAS</sequence>
<accession>A0A5C3QK82</accession>
<evidence type="ECO:0000313" key="3">
    <source>
        <dbReference type="EMBL" id="TFL01768.1"/>
    </source>
</evidence>
<dbReference type="AlphaFoldDB" id="A0A5C3QK82"/>
<evidence type="ECO:0000256" key="2">
    <source>
        <dbReference type="SAM" id="SignalP"/>
    </source>
</evidence>
<dbReference type="EMBL" id="ML178824">
    <property type="protein sequence ID" value="TFL01768.1"/>
    <property type="molecule type" value="Genomic_DNA"/>
</dbReference>
<reference evidence="3 4" key="1">
    <citation type="journal article" date="2019" name="Nat. Ecol. Evol.">
        <title>Megaphylogeny resolves global patterns of mushroom evolution.</title>
        <authorList>
            <person name="Varga T."/>
            <person name="Krizsan K."/>
            <person name="Foldi C."/>
            <person name="Dima B."/>
            <person name="Sanchez-Garcia M."/>
            <person name="Sanchez-Ramirez S."/>
            <person name="Szollosi G.J."/>
            <person name="Szarkandi J.G."/>
            <person name="Papp V."/>
            <person name="Albert L."/>
            <person name="Andreopoulos W."/>
            <person name="Angelini C."/>
            <person name="Antonin V."/>
            <person name="Barry K.W."/>
            <person name="Bougher N.L."/>
            <person name="Buchanan P."/>
            <person name="Buyck B."/>
            <person name="Bense V."/>
            <person name="Catcheside P."/>
            <person name="Chovatia M."/>
            <person name="Cooper J."/>
            <person name="Damon W."/>
            <person name="Desjardin D."/>
            <person name="Finy P."/>
            <person name="Geml J."/>
            <person name="Haridas S."/>
            <person name="Hughes K."/>
            <person name="Justo A."/>
            <person name="Karasinski D."/>
            <person name="Kautmanova I."/>
            <person name="Kiss B."/>
            <person name="Kocsube S."/>
            <person name="Kotiranta H."/>
            <person name="LaButti K.M."/>
            <person name="Lechner B.E."/>
            <person name="Liimatainen K."/>
            <person name="Lipzen A."/>
            <person name="Lukacs Z."/>
            <person name="Mihaltcheva S."/>
            <person name="Morgado L.N."/>
            <person name="Niskanen T."/>
            <person name="Noordeloos M.E."/>
            <person name="Ohm R.A."/>
            <person name="Ortiz-Santana B."/>
            <person name="Ovrebo C."/>
            <person name="Racz N."/>
            <person name="Riley R."/>
            <person name="Savchenko A."/>
            <person name="Shiryaev A."/>
            <person name="Soop K."/>
            <person name="Spirin V."/>
            <person name="Szebenyi C."/>
            <person name="Tomsovsky M."/>
            <person name="Tulloss R.E."/>
            <person name="Uehling J."/>
            <person name="Grigoriev I.V."/>
            <person name="Vagvolgyi C."/>
            <person name="Papp T."/>
            <person name="Martin F.M."/>
            <person name="Miettinen O."/>
            <person name="Hibbett D.S."/>
            <person name="Nagy L.G."/>
        </authorList>
    </citation>
    <scope>NUCLEOTIDE SEQUENCE [LARGE SCALE GENOMIC DNA]</scope>
    <source>
        <strain evidence="3 4">CBS 309.79</strain>
    </source>
</reference>
<dbReference type="Proteomes" id="UP000305067">
    <property type="component" value="Unassembled WGS sequence"/>
</dbReference>
<feature type="region of interest" description="Disordered" evidence="1">
    <location>
        <begin position="80"/>
        <end position="99"/>
    </location>
</feature>
<keyword evidence="2" id="KW-0732">Signal</keyword>
<feature type="chain" id="PRO_5022950043" description="Secreted protein" evidence="2">
    <location>
        <begin position="31"/>
        <end position="99"/>
    </location>
</feature>
<gene>
    <name evidence="3" type="ORF">BDV98DRAFT_567506</name>
</gene>
<protein>
    <recommendedName>
        <fullName evidence="5">Secreted protein</fullName>
    </recommendedName>
</protein>
<organism evidence="3 4">
    <name type="scientific">Pterulicium gracile</name>
    <dbReference type="NCBI Taxonomy" id="1884261"/>
    <lineage>
        <taxon>Eukaryota</taxon>
        <taxon>Fungi</taxon>
        <taxon>Dikarya</taxon>
        <taxon>Basidiomycota</taxon>
        <taxon>Agaricomycotina</taxon>
        <taxon>Agaricomycetes</taxon>
        <taxon>Agaricomycetidae</taxon>
        <taxon>Agaricales</taxon>
        <taxon>Pleurotineae</taxon>
        <taxon>Pterulaceae</taxon>
        <taxon>Pterulicium</taxon>
    </lineage>
</organism>
<name>A0A5C3QK82_9AGAR</name>